<dbReference type="InterPro" id="IPR046450">
    <property type="entry name" value="PA_dom_sf"/>
</dbReference>
<evidence type="ECO:0000256" key="1">
    <source>
        <dbReference type="SAM" id="SignalP"/>
    </source>
</evidence>
<dbReference type="Pfam" id="PF04389">
    <property type="entry name" value="Peptidase_M28"/>
    <property type="match status" value="1"/>
</dbReference>
<dbReference type="InterPro" id="IPR007484">
    <property type="entry name" value="Peptidase_M28"/>
</dbReference>
<feature type="domain" description="PA" evidence="2">
    <location>
        <begin position="139"/>
        <end position="230"/>
    </location>
</feature>
<keyword evidence="1" id="KW-0732">Signal</keyword>
<dbReference type="Proteomes" id="UP000824123">
    <property type="component" value="Unassembled WGS sequence"/>
</dbReference>
<reference evidence="4" key="2">
    <citation type="journal article" date="2021" name="PeerJ">
        <title>Extensive microbial diversity within the chicken gut microbiome revealed by metagenomics and culture.</title>
        <authorList>
            <person name="Gilroy R."/>
            <person name="Ravi A."/>
            <person name="Getino M."/>
            <person name="Pursley I."/>
            <person name="Horton D.L."/>
            <person name="Alikhan N.F."/>
            <person name="Baker D."/>
            <person name="Gharbi K."/>
            <person name="Hall N."/>
            <person name="Watson M."/>
            <person name="Adriaenssens E.M."/>
            <person name="Foster-Nyarko E."/>
            <person name="Jarju S."/>
            <person name="Secka A."/>
            <person name="Antonio M."/>
            <person name="Oren A."/>
            <person name="Chaudhuri R.R."/>
            <person name="La Ragione R."/>
            <person name="Hildebrand F."/>
            <person name="Pallen M.J."/>
        </authorList>
    </citation>
    <scope>NUCLEOTIDE SEQUENCE</scope>
    <source>
        <strain evidence="4">ChiSxjej2B14-8506</strain>
    </source>
</reference>
<sequence length="718" mass="78948">MKKILSIAVLIALALSIAGVGAAESGESTAQVPAELEAMYDAFIAASDEQYAYDIAYELTTNPEYMTSELGGRNAGSDAEHAAAEYLEGVMTEIGLTDVQREAAQCDLWSMDGASLTVGEDSYQVYSYASAATPAEGLTAEVVYVGDGTMWDYEGVDVEGKIVLIDIDQRANWWITYPMLEAEHQGAAAIMAANVGGFAQIADDALNAQDICAPISIPCVSIGLADSQAIQAQLEEGAVTATLAVNNRVEIDAGTTYNVTGRIKGESSDYQIVVGAHYDMHFYGFQDDNCAVGLVLAMAKAMVDSGYTPKNDIVFCLHGAEEWGSSNTQYDWTVGAWEMINNVHPEWVGKTLAFINFELPAYEFGTYTSTYSAPELYSMLSYYANEYALSPEPENCFEDGVLTEGYQTYTYSDDFSYYAAGVPTFINGFLLQSDMETVFPFYVDIYHSQYDTPELYDADVMDFNLKYYGALALYIDQTPALYLDFTEQYDRVMGCIDDEIMTAAGADAQALKDACEAYNEVAQAFTDSVVAVNDGYMAAWLEGDEDAMADYWAQGRELTGQGLEAFAAAQQALLSLMYERPIVPHEAPQENIALCQQVIDCLEEGDVVTAADEYAWQINNVLEWYAMYFSPETIDVQDNMFWGEDNQDNLYWGTGRTFVKADVEDATRSLMARYEEVDGDFTEEISIYTDAIAAQQQVLVDCVAAEIEGINNLTELLK</sequence>
<dbReference type="SUPFAM" id="SSF52025">
    <property type="entry name" value="PA domain"/>
    <property type="match status" value="1"/>
</dbReference>
<organism evidence="4 5">
    <name type="scientific">Candidatus Fimadaptatus faecigallinarum</name>
    <dbReference type="NCBI Taxonomy" id="2840814"/>
    <lineage>
        <taxon>Bacteria</taxon>
        <taxon>Bacillati</taxon>
        <taxon>Bacillota</taxon>
        <taxon>Clostridia</taxon>
        <taxon>Eubacteriales</taxon>
        <taxon>Candidatus Fimadaptatus</taxon>
    </lineage>
</organism>
<gene>
    <name evidence="4" type="ORF">IAC59_07660</name>
</gene>
<accession>A0A9D1S4Y4</accession>
<protein>
    <submittedName>
        <fullName evidence="4">M28 family peptidase</fullName>
    </submittedName>
</protein>
<dbReference type="Pfam" id="PF02225">
    <property type="entry name" value="PA"/>
    <property type="match status" value="1"/>
</dbReference>
<dbReference type="InterPro" id="IPR039373">
    <property type="entry name" value="Peptidase_M28B"/>
</dbReference>
<dbReference type="Gene3D" id="3.50.30.30">
    <property type="match status" value="1"/>
</dbReference>
<feature type="signal peptide" evidence="1">
    <location>
        <begin position="1"/>
        <end position="22"/>
    </location>
</feature>
<feature type="chain" id="PRO_5038723347" evidence="1">
    <location>
        <begin position="23"/>
        <end position="718"/>
    </location>
</feature>
<evidence type="ECO:0000313" key="5">
    <source>
        <dbReference type="Proteomes" id="UP000824123"/>
    </source>
</evidence>
<dbReference type="EMBL" id="DVNK01000048">
    <property type="protein sequence ID" value="HIU47120.1"/>
    <property type="molecule type" value="Genomic_DNA"/>
</dbReference>
<evidence type="ECO:0000259" key="2">
    <source>
        <dbReference type="Pfam" id="PF02225"/>
    </source>
</evidence>
<reference evidence="4" key="1">
    <citation type="submission" date="2020-10" db="EMBL/GenBank/DDBJ databases">
        <authorList>
            <person name="Gilroy R."/>
        </authorList>
    </citation>
    <scope>NUCLEOTIDE SEQUENCE</scope>
    <source>
        <strain evidence="4">ChiSxjej2B14-8506</strain>
    </source>
</reference>
<name>A0A9D1S4Y4_9FIRM</name>
<dbReference type="InterPro" id="IPR003137">
    <property type="entry name" value="PA_domain"/>
</dbReference>
<dbReference type="AlphaFoldDB" id="A0A9D1S4Y4"/>
<dbReference type="Gene3D" id="3.40.630.10">
    <property type="entry name" value="Zn peptidases"/>
    <property type="match status" value="1"/>
</dbReference>
<comment type="caution">
    <text evidence="4">The sequence shown here is derived from an EMBL/GenBank/DDBJ whole genome shotgun (WGS) entry which is preliminary data.</text>
</comment>
<feature type="domain" description="Peptidase M28" evidence="3">
    <location>
        <begin position="258"/>
        <end position="461"/>
    </location>
</feature>
<evidence type="ECO:0000313" key="4">
    <source>
        <dbReference type="EMBL" id="HIU47120.1"/>
    </source>
</evidence>
<dbReference type="SUPFAM" id="SSF53187">
    <property type="entry name" value="Zn-dependent exopeptidases"/>
    <property type="match status" value="1"/>
</dbReference>
<dbReference type="PANTHER" id="PTHR10404:SF46">
    <property type="entry name" value="VACUOLAR PROTEIN SORTING-ASSOCIATED PROTEIN 70"/>
    <property type="match status" value="1"/>
</dbReference>
<dbReference type="PANTHER" id="PTHR10404">
    <property type="entry name" value="N-ACETYLATED-ALPHA-LINKED ACIDIC DIPEPTIDASE"/>
    <property type="match status" value="1"/>
</dbReference>
<evidence type="ECO:0000259" key="3">
    <source>
        <dbReference type="Pfam" id="PF04389"/>
    </source>
</evidence>
<proteinExistence type="predicted"/>